<evidence type="ECO:0000256" key="7">
    <source>
        <dbReference type="ARBA" id="ARBA00022840"/>
    </source>
</evidence>
<feature type="transmembrane region" description="Helical" evidence="11">
    <location>
        <begin position="235"/>
        <end position="255"/>
    </location>
</feature>
<dbReference type="InterPro" id="IPR003593">
    <property type="entry name" value="AAA+_ATPase"/>
</dbReference>
<dbReference type="CDD" id="cd03244">
    <property type="entry name" value="ABCC_MRP_domain2"/>
    <property type="match status" value="1"/>
</dbReference>
<organism evidence="14">
    <name type="scientific">Timema monikensis</name>
    <dbReference type="NCBI Taxonomy" id="170555"/>
    <lineage>
        <taxon>Eukaryota</taxon>
        <taxon>Metazoa</taxon>
        <taxon>Ecdysozoa</taxon>
        <taxon>Arthropoda</taxon>
        <taxon>Hexapoda</taxon>
        <taxon>Insecta</taxon>
        <taxon>Pterygota</taxon>
        <taxon>Neoptera</taxon>
        <taxon>Polyneoptera</taxon>
        <taxon>Phasmatodea</taxon>
        <taxon>Timematodea</taxon>
        <taxon>Timematoidea</taxon>
        <taxon>Timematidae</taxon>
        <taxon>Timema</taxon>
    </lineage>
</organism>
<feature type="transmembrane region" description="Helical" evidence="11">
    <location>
        <begin position="470"/>
        <end position="497"/>
    </location>
</feature>
<dbReference type="PANTHER" id="PTHR24223:SF443">
    <property type="entry name" value="MULTIDRUG-RESISTANCE LIKE PROTEIN 1, ISOFORM I"/>
    <property type="match status" value="1"/>
</dbReference>
<evidence type="ECO:0000259" key="12">
    <source>
        <dbReference type="PROSITE" id="PS50893"/>
    </source>
</evidence>
<feature type="transmembrane region" description="Helical" evidence="11">
    <location>
        <begin position="928"/>
        <end position="949"/>
    </location>
</feature>
<dbReference type="InterPro" id="IPR017871">
    <property type="entry name" value="ABC_transporter-like_CS"/>
</dbReference>
<evidence type="ECO:0000256" key="5">
    <source>
        <dbReference type="ARBA" id="ARBA00022737"/>
    </source>
</evidence>
<evidence type="ECO:0000256" key="4">
    <source>
        <dbReference type="ARBA" id="ARBA00022692"/>
    </source>
</evidence>
<evidence type="ECO:0000256" key="3">
    <source>
        <dbReference type="ARBA" id="ARBA00022448"/>
    </source>
</evidence>
<evidence type="ECO:0000256" key="2">
    <source>
        <dbReference type="ARBA" id="ARBA00009726"/>
    </source>
</evidence>
<dbReference type="InterPro" id="IPR027417">
    <property type="entry name" value="P-loop_NTPase"/>
</dbReference>
<dbReference type="SMART" id="SM00382">
    <property type="entry name" value="AAA"/>
    <property type="match status" value="2"/>
</dbReference>
<evidence type="ECO:0000259" key="13">
    <source>
        <dbReference type="PROSITE" id="PS50929"/>
    </source>
</evidence>
<dbReference type="PROSITE" id="PS50929">
    <property type="entry name" value="ABC_TM1F"/>
    <property type="match status" value="2"/>
</dbReference>
<dbReference type="InterPro" id="IPR036640">
    <property type="entry name" value="ABC1_TM_sf"/>
</dbReference>
<accession>A0A7R9HIT2</accession>
<dbReference type="Gene3D" id="3.40.50.300">
    <property type="entry name" value="P-loop containing nucleotide triphosphate hydrolases"/>
    <property type="match status" value="3"/>
</dbReference>
<dbReference type="AlphaFoldDB" id="A0A7R9HIT2"/>
<protein>
    <submittedName>
        <fullName evidence="14">Uncharacterized protein</fullName>
    </submittedName>
</protein>
<reference evidence="14" key="1">
    <citation type="submission" date="2020-11" db="EMBL/GenBank/DDBJ databases">
        <authorList>
            <person name="Tran Van P."/>
        </authorList>
    </citation>
    <scope>NUCLEOTIDE SEQUENCE</scope>
</reference>
<dbReference type="EMBL" id="OB792776">
    <property type="protein sequence ID" value="CAD7424321.1"/>
    <property type="molecule type" value="Genomic_DNA"/>
</dbReference>
<evidence type="ECO:0000256" key="10">
    <source>
        <dbReference type="SAM" id="MobiDB-lite"/>
    </source>
</evidence>
<dbReference type="CDD" id="cd03250">
    <property type="entry name" value="ABCC_MRP_domain1"/>
    <property type="match status" value="1"/>
</dbReference>
<feature type="transmembrane region" description="Helical" evidence="11">
    <location>
        <begin position="392"/>
        <end position="412"/>
    </location>
</feature>
<feature type="transmembrane region" description="Helical" evidence="11">
    <location>
        <begin position="144"/>
        <end position="165"/>
    </location>
</feature>
<dbReference type="Gene3D" id="1.20.1560.10">
    <property type="entry name" value="ABC transporter type 1, transmembrane domain"/>
    <property type="match status" value="3"/>
</dbReference>
<dbReference type="GO" id="GO:0005524">
    <property type="term" value="F:ATP binding"/>
    <property type="evidence" value="ECO:0007669"/>
    <property type="project" value="UniProtKB-KW"/>
</dbReference>
<evidence type="ECO:0000313" key="14">
    <source>
        <dbReference type="EMBL" id="CAD7424321.1"/>
    </source>
</evidence>
<evidence type="ECO:0000256" key="11">
    <source>
        <dbReference type="SAM" id="Phobius"/>
    </source>
</evidence>
<feature type="domain" description="ABC transporter" evidence="12">
    <location>
        <begin position="1024"/>
        <end position="1262"/>
    </location>
</feature>
<feature type="domain" description="ABC transmembrane type-1" evidence="13">
    <location>
        <begin position="333"/>
        <end position="535"/>
    </location>
</feature>
<keyword evidence="6" id="KW-0547">Nucleotide-binding</keyword>
<feature type="transmembrane region" description="Helical" evidence="11">
    <location>
        <begin position="198"/>
        <end position="215"/>
    </location>
</feature>
<comment type="similarity">
    <text evidence="2">Belongs to the ABC transporter superfamily. ABCC family. Conjugate transporter (TC 3.A.1.208) subfamily.</text>
</comment>
<gene>
    <name evidence="14" type="ORF">TMSB3V08_LOCUS1278</name>
</gene>
<dbReference type="CDD" id="cd18595">
    <property type="entry name" value="ABC_6TM_MRP1_2_3_6_D1_like"/>
    <property type="match status" value="1"/>
</dbReference>
<evidence type="ECO:0000256" key="1">
    <source>
        <dbReference type="ARBA" id="ARBA00004128"/>
    </source>
</evidence>
<keyword evidence="5" id="KW-0677">Repeat</keyword>
<keyword evidence="9 11" id="KW-0472">Membrane</keyword>
<dbReference type="InterPro" id="IPR050173">
    <property type="entry name" value="ABC_transporter_C-like"/>
</dbReference>
<dbReference type="PROSITE" id="PS00211">
    <property type="entry name" value="ABC_TRANSPORTER_1"/>
    <property type="match status" value="2"/>
</dbReference>
<dbReference type="PANTHER" id="PTHR24223">
    <property type="entry name" value="ATP-BINDING CASSETTE SUB-FAMILY C"/>
    <property type="match status" value="1"/>
</dbReference>
<keyword evidence="7" id="KW-0067">ATP-binding</keyword>
<evidence type="ECO:0000256" key="8">
    <source>
        <dbReference type="ARBA" id="ARBA00022989"/>
    </source>
</evidence>
<dbReference type="InterPro" id="IPR011527">
    <property type="entry name" value="ABC1_TM_dom"/>
</dbReference>
<dbReference type="SUPFAM" id="SSF90123">
    <property type="entry name" value="ABC transporter transmembrane region"/>
    <property type="match status" value="2"/>
</dbReference>
<dbReference type="CDD" id="cd18603">
    <property type="entry name" value="ABC_6TM_MRP1_2_3_6_D2_like"/>
    <property type="match status" value="1"/>
</dbReference>
<keyword evidence="8 11" id="KW-1133">Transmembrane helix</keyword>
<dbReference type="InterPro" id="IPR003439">
    <property type="entry name" value="ABC_transporter-like_ATP-bd"/>
</dbReference>
<feature type="domain" description="ABC transporter" evidence="12">
    <location>
        <begin position="576"/>
        <end position="775"/>
    </location>
</feature>
<evidence type="ECO:0000256" key="9">
    <source>
        <dbReference type="ARBA" id="ARBA00023136"/>
    </source>
</evidence>
<keyword evidence="4 11" id="KW-0812">Transmembrane</keyword>
<name>A0A7R9HIT2_9NEOP</name>
<dbReference type="GO" id="GO:0016887">
    <property type="term" value="F:ATP hydrolysis activity"/>
    <property type="evidence" value="ECO:0007669"/>
    <property type="project" value="InterPro"/>
</dbReference>
<feature type="transmembrane region" description="Helical" evidence="11">
    <location>
        <begin position="503"/>
        <end position="519"/>
    </location>
</feature>
<proteinExistence type="inferred from homology"/>
<feature type="transmembrane region" description="Helical" evidence="11">
    <location>
        <begin position="113"/>
        <end position="132"/>
    </location>
</feature>
<dbReference type="Pfam" id="PF00664">
    <property type="entry name" value="ABC_membrane"/>
    <property type="match status" value="2"/>
</dbReference>
<evidence type="ECO:0000256" key="6">
    <source>
        <dbReference type="ARBA" id="ARBA00022741"/>
    </source>
</evidence>
<dbReference type="GO" id="GO:0005774">
    <property type="term" value="C:vacuolar membrane"/>
    <property type="evidence" value="ECO:0007669"/>
    <property type="project" value="UniProtKB-SubCell"/>
</dbReference>
<dbReference type="SUPFAM" id="SSF52540">
    <property type="entry name" value="P-loop containing nucleoside triphosphate hydrolases"/>
    <property type="match status" value="2"/>
</dbReference>
<dbReference type="FunFam" id="3.40.50.300:FF:000074">
    <property type="entry name" value="Multidrug resistance-associated protein 5 isoform 1"/>
    <property type="match status" value="1"/>
</dbReference>
<feature type="domain" description="ABC transmembrane type-1" evidence="13">
    <location>
        <begin position="791"/>
        <end position="985"/>
    </location>
</feature>
<dbReference type="Pfam" id="PF00005">
    <property type="entry name" value="ABC_tran"/>
    <property type="match status" value="2"/>
</dbReference>
<feature type="transmembrane region" description="Helical" evidence="11">
    <location>
        <begin position="74"/>
        <end position="93"/>
    </location>
</feature>
<feature type="transmembrane region" description="Helical" evidence="11">
    <location>
        <begin position="367"/>
        <end position="386"/>
    </location>
</feature>
<dbReference type="PROSITE" id="PS50893">
    <property type="entry name" value="ABC_TRANSPORTER_2"/>
    <property type="match status" value="2"/>
</dbReference>
<keyword evidence="3" id="KW-0813">Transport</keyword>
<comment type="subcellular location">
    <subcellularLocation>
        <location evidence="1">Vacuole membrane</location>
        <topology evidence="1">Multi-pass membrane protein</topology>
    </subcellularLocation>
</comment>
<sequence>MVRLEPAGPESKSPDLKARTPPRCQRHHSLVFKLTAPQSPTHCWAAAMRQSRDDANLTWYTEDPDVTECFQKTALVWFPCLFLWLFTPLEYYYMHCSKSRDIPWNWHNGSKMVLTILLVLLSAGELGASIYFSLHGHKTYPVDYITPAIKIVTLWLIPLLINTALTVLKVRKGGTTVTQMLTLTLSVNNKCEGLQSSGLLFLFWFFLVLCGIPQFRQEIRTFIQTDGDMKQIFRFVKYLMYYIIIATMFLLNFFADSQPKYSEYLPLENPCPELGASFPSRLLFSWLDPLVWKGYRNPLKSTDLWSLNPEDTSGEIVPVFNKHWEATKLRETKQALFLSNSARQQSTVGEIVNLLTVDTQRFLDPSYLIMFFSAPLQFVLALYFLWDILGPSVVAGVGVMIFLIPVNGFIANKVKSLQILQMNSKDKRVKLMNEILNGIKVLKLYAWEPSFEQRILQIRYKEMDVMKQSAYLSAGTSFVFSCSPFLVAFISFATFVLVDENNILDAPTVFVSLTLFNIIRMPLSLMSNYVTAVVQVSYHLSALNANVSIQRINTFMNAEEVQPDIVSQDQSQEHPMSIENGLFCWNEDGPPILKNINLHVPQGALVAVIGVVGSGKSSLASAFLGEMYKLSGRVNVKGSVAYASQQAWIQNATLRDNILFGKKLDERFYACGINLSGGQKQRVSLARTVYNGADIYLLDDPLSAVDSHVSKHIFHNVIGPTGILRNKTRVLMTHSITFLHEVDLIVVLRDGEVSETGSYKELLARKGAFSQFLLQHIQDVATGDNVVSVCVATLTISIGTLNAAVAMHAKMLSNVLRLPQAMFDTTPIGRILSRFSGDVNSIDITLPNVLRLWIPTVCRCFYIATSRQLKRLESISRSPIVSHFGESIIGAPTIRAYGASQDFLREAEKRVDFNQACYYPSIIANRWLAVRLEIIGSIIIFFASLFAVLGRESMDPGLVGLSVSYALQITQTLQWLVRSSSDVETNIVAVERIKEYQEYKREAAWELSDHLAYEDWPTHGVLEFRDYQLRYREDLDLVLNGINFTLQSGEKSYLLFQVGIVGRTGAGKSSLTLALFRIVEAAGGTILIDGVDISTLGLHTLRSRLTVIPQDPVLFCGSLRDNLDPTGRLSDQELLTALRNAGLSEFLRGLPEGLSHEITEAGENLSAGQRQLICLARALLRKTKILILDEATAAVDLETDDWIQKTIRSEFEACTVLTIAHRLNTVLDSNRVIVLDKDHVIECDPPYKLLKDETSLFYGMVKDAGLI</sequence>
<dbReference type="GO" id="GO:0140359">
    <property type="term" value="F:ABC-type transporter activity"/>
    <property type="evidence" value="ECO:0007669"/>
    <property type="project" value="InterPro"/>
</dbReference>
<feature type="region of interest" description="Disordered" evidence="10">
    <location>
        <begin position="1"/>
        <end position="22"/>
    </location>
</feature>